<evidence type="ECO:0000313" key="3">
    <source>
        <dbReference type="Proteomes" id="UP000054537"/>
    </source>
</evidence>
<organism evidence="2 3">
    <name type="scientific">Actinoplanes utahensis</name>
    <dbReference type="NCBI Taxonomy" id="1869"/>
    <lineage>
        <taxon>Bacteria</taxon>
        <taxon>Bacillati</taxon>
        <taxon>Actinomycetota</taxon>
        <taxon>Actinomycetes</taxon>
        <taxon>Micromonosporales</taxon>
        <taxon>Micromonosporaceae</taxon>
        <taxon>Actinoplanes</taxon>
    </lineage>
</organism>
<sequence length="77" mass="7785">MFSCAGPLDAPPECGRGGRLDASGGSGDRLRLPFVASERELSTAVSALATAWKGYTGAAVAPPLPAIAVRKCQGVRA</sequence>
<protein>
    <submittedName>
        <fullName evidence="2">Uncharacterized protein</fullName>
    </submittedName>
</protein>
<dbReference type="STRING" id="1869.MB27_07120"/>
<dbReference type="EMBL" id="JRTT01000006">
    <property type="protein sequence ID" value="KHD78205.1"/>
    <property type="molecule type" value="Genomic_DNA"/>
</dbReference>
<evidence type="ECO:0000256" key="1">
    <source>
        <dbReference type="SAM" id="MobiDB-lite"/>
    </source>
</evidence>
<keyword evidence="3" id="KW-1185">Reference proteome</keyword>
<dbReference type="RefSeq" id="WP_043523309.1">
    <property type="nucleotide sequence ID" value="NZ_BAABKU010000004.1"/>
</dbReference>
<proteinExistence type="predicted"/>
<accession>A0A0A6UPZ5</accession>
<reference evidence="2 3" key="1">
    <citation type="submission" date="2014-10" db="EMBL/GenBank/DDBJ databases">
        <title>Draft genome sequence of Actinoplanes utahensis NRRL 12052.</title>
        <authorList>
            <person name="Velasco-Bucheli B."/>
            <person name="del Cerro C."/>
            <person name="Hormigo D."/>
            <person name="Garcia J.L."/>
            <person name="Acebal C."/>
            <person name="Arroyo M."/>
            <person name="de la Mata I."/>
        </authorList>
    </citation>
    <scope>NUCLEOTIDE SEQUENCE [LARGE SCALE GENOMIC DNA]</scope>
    <source>
        <strain evidence="2 3">NRRL 12052</strain>
    </source>
</reference>
<dbReference type="AlphaFoldDB" id="A0A0A6UPZ5"/>
<feature type="region of interest" description="Disordered" evidence="1">
    <location>
        <begin position="1"/>
        <end position="26"/>
    </location>
</feature>
<name>A0A0A6UPZ5_ACTUT</name>
<evidence type="ECO:0000313" key="2">
    <source>
        <dbReference type="EMBL" id="KHD78205.1"/>
    </source>
</evidence>
<gene>
    <name evidence="2" type="ORF">MB27_07120</name>
</gene>
<dbReference type="Proteomes" id="UP000054537">
    <property type="component" value="Unassembled WGS sequence"/>
</dbReference>
<comment type="caution">
    <text evidence="2">The sequence shown here is derived from an EMBL/GenBank/DDBJ whole genome shotgun (WGS) entry which is preliminary data.</text>
</comment>